<dbReference type="EMBL" id="CAJOBJ010156797">
    <property type="protein sequence ID" value="CAF4829947.1"/>
    <property type="molecule type" value="Genomic_DNA"/>
</dbReference>
<proteinExistence type="predicted"/>
<evidence type="ECO:0000313" key="1">
    <source>
        <dbReference type="EMBL" id="CAF4478160.1"/>
    </source>
</evidence>
<protein>
    <submittedName>
        <fullName evidence="1">Uncharacterized protein</fullName>
    </submittedName>
</protein>
<comment type="caution">
    <text evidence="1">The sequence shown here is derived from an EMBL/GenBank/DDBJ whole genome shotgun (WGS) entry which is preliminary data.</text>
</comment>
<feature type="non-terminal residue" evidence="1">
    <location>
        <position position="38"/>
    </location>
</feature>
<gene>
    <name evidence="1" type="ORF">BYL167_LOCUS34998</name>
    <name evidence="2" type="ORF">GIL414_LOCUS48409</name>
</gene>
<dbReference type="AlphaFoldDB" id="A0A8S2X6X9"/>
<dbReference type="Proteomes" id="UP000681720">
    <property type="component" value="Unassembled WGS sequence"/>
</dbReference>
<organism evidence="1 3">
    <name type="scientific">Rotaria magnacalcarata</name>
    <dbReference type="NCBI Taxonomy" id="392030"/>
    <lineage>
        <taxon>Eukaryota</taxon>
        <taxon>Metazoa</taxon>
        <taxon>Spiralia</taxon>
        <taxon>Gnathifera</taxon>
        <taxon>Rotifera</taxon>
        <taxon>Eurotatoria</taxon>
        <taxon>Bdelloidea</taxon>
        <taxon>Philodinida</taxon>
        <taxon>Philodinidae</taxon>
        <taxon>Rotaria</taxon>
    </lineage>
</organism>
<accession>A0A8S2X6X9</accession>
<dbReference type="Proteomes" id="UP000681967">
    <property type="component" value="Unassembled WGS sequence"/>
</dbReference>
<evidence type="ECO:0000313" key="3">
    <source>
        <dbReference type="Proteomes" id="UP000681967"/>
    </source>
</evidence>
<dbReference type="EMBL" id="CAJOBH010072431">
    <property type="protein sequence ID" value="CAF4478160.1"/>
    <property type="molecule type" value="Genomic_DNA"/>
</dbReference>
<name>A0A8S2X6X9_9BILA</name>
<reference evidence="1" key="1">
    <citation type="submission" date="2021-02" db="EMBL/GenBank/DDBJ databases">
        <authorList>
            <person name="Nowell W R."/>
        </authorList>
    </citation>
    <scope>NUCLEOTIDE SEQUENCE</scope>
</reference>
<sequence length="38" mass="4115">MNRRASDSGAHLLLFQQQYGVTGSNTFGAVLPTYTQSP</sequence>
<evidence type="ECO:0000313" key="2">
    <source>
        <dbReference type="EMBL" id="CAF4829947.1"/>
    </source>
</evidence>